<dbReference type="PANTHER" id="PTHR11304:SF29">
    <property type="entry name" value="EPHRIN"/>
    <property type="match status" value="1"/>
</dbReference>
<dbReference type="Pfam" id="PF00812">
    <property type="entry name" value="Ephrin"/>
    <property type="match status" value="1"/>
</dbReference>
<gene>
    <name evidence="11" type="primary">EFNB2_4</name>
    <name evidence="11" type="ORF">OS493_003499</name>
</gene>
<evidence type="ECO:0000256" key="4">
    <source>
        <dbReference type="ARBA" id="ARBA00023157"/>
    </source>
</evidence>
<feature type="transmembrane region" description="Helical" evidence="8">
    <location>
        <begin position="256"/>
        <end position="281"/>
    </location>
</feature>
<evidence type="ECO:0000313" key="12">
    <source>
        <dbReference type="Proteomes" id="UP001163046"/>
    </source>
</evidence>
<feature type="domain" description="Ephrin RBD" evidence="10">
    <location>
        <begin position="31"/>
        <end position="177"/>
    </location>
</feature>
<dbReference type="GO" id="GO:0048013">
    <property type="term" value="P:ephrin receptor signaling pathway"/>
    <property type="evidence" value="ECO:0007669"/>
    <property type="project" value="TreeGrafter"/>
</dbReference>
<keyword evidence="8" id="KW-1133">Transmembrane helix</keyword>
<dbReference type="GO" id="GO:0007411">
    <property type="term" value="P:axon guidance"/>
    <property type="evidence" value="ECO:0007669"/>
    <property type="project" value="TreeGrafter"/>
</dbReference>
<keyword evidence="3 8" id="KW-0472">Membrane</keyword>
<evidence type="ECO:0000256" key="1">
    <source>
        <dbReference type="ARBA" id="ARBA00004370"/>
    </source>
</evidence>
<proteinExistence type="inferred from homology"/>
<dbReference type="Gene3D" id="2.60.40.420">
    <property type="entry name" value="Cupredoxins - blue copper proteins"/>
    <property type="match status" value="1"/>
</dbReference>
<dbReference type="AlphaFoldDB" id="A0A9X0A663"/>
<comment type="subcellular location">
    <subcellularLocation>
        <location evidence="1">Membrane</location>
    </subcellularLocation>
</comment>
<comment type="caution">
    <text evidence="6">Lacks conserved residue(s) required for the propagation of feature annotation.</text>
</comment>
<feature type="region of interest" description="Disordered" evidence="7">
    <location>
        <begin position="189"/>
        <end position="223"/>
    </location>
</feature>
<evidence type="ECO:0000259" key="10">
    <source>
        <dbReference type="PROSITE" id="PS51551"/>
    </source>
</evidence>
<dbReference type="EMBL" id="MU825397">
    <property type="protein sequence ID" value="KAJ7393833.1"/>
    <property type="molecule type" value="Genomic_DNA"/>
</dbReference>
<keyword evidence="5" id="KW-0325">Glycoprotein</keyword>
<evidence type="ECO:0000256" key="5">
    <source>
        <dbReference type="ARBA" id="ARBA00023180"/>
    </source>
</evidence>
<dbReference type="InterPro" id="IPR008972">
    <property type="entry name" value="Cupredoxin"/>
</dbReference>
<keyword evidence="8" id="KW-0812">Transmembrane</keyword>
<dbReference type="Proteomes" id="UP001163046">
    <property type="component" value="Unassembled WGS sequence"/>
</dbReference>
<evidence type="ECO:0000256" key="2">
    <source>
        <dbReference type="ARBA" id="ARBA00022729"/>
    </source>
</evidence>
<evidence type="ECO:0000313" key="11">
    <source>
        <dbReference type="EMBL" id="KAJ7393833.1"/>
    </source>
</evidence>
<dbReference type="InterPro" id="IPR031328">
    <property type="entry name" value="Ephrin"/>
</dbReference>
<dbReference type="InterPro" id="IPR001799">
    <property type="entry name" value="Ephrin_RBD"/>
</dbReference>
<evidence type="ECO:0000256" key="3">
    <source>
        <dbReference type="ARBA" id="ARBA00023136"/>
    </source>
</evidence>
<feature type="chain" id="PRO_5040943560" evidence="9">
    <location>
        <begin position="31"/>
        <end position="288"/>
    </location>
</feature>
<comment type="similarity">
    <text evidence="6">Belongs to the ephrin family.</text>
</comment>
<accession>A0A9X0A663</accession>
<feature type="signal peptide" evidence="9">
    <location>
        <begin position="1"/>
        <end position="30"/>
    </location>
</feature>
<sequence>MSKNSVNIAGRSMFLVAVVFSVWCGQYGKAEIYPSIFWTPHNPIFSTVKPSNELKVFPYSRLHIVCPKAWTILTTLKAQVSKNELYQNIWRVDAASYQTCSAAAVAAQPALLYCKSPQPQTIEFVTFEFKSPAVSETTFPPGKEYFFIATSNGTRSSLNSTSGGYCFTHNMRFKVYVCRDSQDVRCSTTTKSTTTKGTTRKPKTAESAESEDEIVSGGVSNSESFDKRNGTDVTLKLCNNTAFGTKSETEPSQKTKIFVCSVAILASVAALSIALNAILLWQLKCKKV</sequence>
<evidence type="ECO:0000256" key="6">
    <source>
        <dbReference type="PROSITE-ProRule" id="PRU00884"/>
    </source>
</evidence>
<keyword evidence="2 9" id="KW-0732">Signal</keyword>
<dbReference type="GO" id="GO:0046875">
    <property type="term" value="F:ephrin receptor binding"/>
    <property type="evidence" value="ECO:0007669"/>
    <property type="project" value="TreeGrafter"/>
</dbReference>
<dbReference type="SUPFAM" id="SSF49503">
    <property type="entry name" value="Cupredoxins"/>
    <property type="match status" value="1"/>
</dbReference>
<keyword evidence="12" id="KW-1185">Reference proteome</keyword>
<organism evidence="11 12">
    <name type="scientific">Desmophyllum pertusum</name>
    <dbReference type="NCBI Taxonomy" id="174260"/>
    <lineage>
        <taxon>Eukaryota</taxon>
        <taxon>Metazoa</taxon>
        <taxon>Cnidaria</taxon>
        <taxon>Anthozoa</taxon>
        <taxon>Hexacorallia</taxon>
        <taxon>Scleractinia</taxon>
        <taxon>Caryophylliina</taxon>
        <taxon>Caryophylliidae</taxon>
        <taxon>Desmophyllum</taxon>
    </lineage>
</organism>
<dbReference type="GO" id="GO:0005886">
    <property type="term" value="C:plasma membrane"/>
    <property type="evidence" value="ECO:0007669"/>
    <property type="project" value="TreeGrafter"/>
</dbReference>
<evidence type="ECO:0000256" key="8">
    <source>
        <dbReference type="SAM" id="Phobius"/>
    </source>
</evidence>
<name>A0A9X0A663_9CNID</name>
<reference evidence="11" key="1">
    <citation type="submission" date="2023-01" db="EMBL/GenBank/DDBJ databases">
        <title>Genome assembly of the deep-sea coral Lophelia pertusa.</title>
        <authorList>
            <person name="Herrera S."/>
            <person name="Cordes E."/>
        </authorList>
    </citation>
    <scope>NUCLEOTIDE SEQUENCE</scope>
    <source>
        <strain evidence="11">USNM1676648</strain>
        <tissue evidence="11">Polyp</tissue>
    </source>
</reference>
<keyword evidence="4" id="KW-1015">Disulfide bond</keyword>
<dbReference type="PROSITE" id="PS51551">
    <property type="entry name" value="EPHRIN_RBD_2"/>
    <property type="match status" value="1"/>
</dbReference>
<dbReference type="OrthoDB" id="5966309at2759"/>
<dbReference type="PANTHER" id="PTHR11304">
    <property type="entry name" value="EPHRIN"/>
    <property type="match status" value="1"/>
</dbReference>
<evidence type="ECO:0000256" key="7">
    <source>
        <dbReference type="SAM" id="MobiDB-lite"/>
    </source>
</evidence>
<comment type="caution">
    <text evidence="11">The sequence shown here is derived from an EMBL/GenBank/DDBJ whole genome shotgun (WGS) entry which is preliminary data.</text>
</comment>
<protein>
    <submittedName>
        <fullName evidence="11">Ephrin-B2a</fullName>
    </submittedName>
</protein>
<evidence type="ECO:0000256" key="9">
    <source>
        <dbReference type="SAM" id="SignalP"/>
    </source>
</evidence>